<comment type="similarity">
    <text evidence="1">Belongs to the 5'-AMP-activated protein kinase beta subunit family.</text>
</comment>
<dbReference type="PANTHER" id="PTHR10343:SF84">
    <property type="entry name" value="5'-AMP-ACTIVATED PROTEIN KINASE SUBUNIT BETA-1"/>
    <property type="match status" value="1"/>
</dbReference>
<keyword evidence="5" id="KW-1185">Reference proteome</keyword>
<dbReference type="HOGENOM" id="CLU_445500_0_0_1"/>
<reference evidence="4 5" key="1">
    <citation type="journal article" date="2011" name="Proc. Natl. Acad. Sci. U.S.A.">
        <title>Comparative genomics of xylose-fermenting fungi for enhanced biofuel production.</title>
        <authorList>
            <person name="Wohlbach D.J."/>
            <person name="Kuo A."/>
            <person name="Sato T.K."/>
            <person name="Potts K.M."/>
            <person name="Salamov A.A."/>
            <person name="LaButti K.M."/>
            <person name="Sun H."/>
            <person name="Clum A."/>
            <person name="Pangilinan J.L."/>
            <person name="Lindquist E.A."/>
            <person name="Lucas S."/>
            <person name="Lapidus A."/>
            <person name="Jin M."/>
            <person name="Gunawan C."/>
            <person name="Balan V."/>
            <person name="Dale B.E."/>
            <person name="Jeffries T.W."/>
            <person name="Zinkel R."/>
            <person name="Barry K.W."/>
            <person name="Grigoriev I.V."/>
            <person name="Gasch A.P."/>
        </authorList>
    </citation>
    <scope>NUCLEOTIDE SEQUENCE [LARGE SCALE GENOMIC DNA]</scope>
    <source>
        <strain evidence="5">ATCC 10573 / BCRC 21748 / CBS 615 / JCM 9827 / NBRC 10315 / NRRL Y-1498 / VKM Y-70</strain>
    </source>
</reference>
<dbReference type="GO" id="GO:0005634">
    <property type="term" value="C:nucleus"/>
    <property type="evidence" value="ECO:0007669"/>
    <property type="project" value="TreeGrafter"/>
</dbReference>
<dbReference type="Gene3D" id="6.20.250.60">
    <property type="match status" value="1"/>
</dbReference>
<dbReference type="Gene3D" id="2.20.25.290">
    <property type="match status" value="1"/>
</dbReference>
<feature type="compositionally biased region" description="Low complexity" evidence="2">
    <location>
        <begin position="390"/>
        <end position="407"/>
    </location>
</feature>
<dbReference type="Proteomes" id="UP000000707">
    <property type="component" value="Unassembled WGS sequence"/>
</dbReference>
<feature type="domain" description="Association with the SNF1 complex (ASC)" evidence="3">
    <location>
        <begin position="435"/>
        <end position="598"/>
    </location>
</feature>
<evidence type="ECO:0000313" key="5">
    <source>
        <dbReference type="Proteomes" id="UP000000707"/>
    </source>
</evidence>
<name>G3B9W8_CANTC</name>
<dbReference type="InterPro" id="IPR014756">
    <property type="entry name" value="Ig_E-set"/>
</dbReference>
<dbReference type="KEGG" id="cten:18250377"/>
<dbReference type="InterPro" id="IPR037256">
    <property type="entry name" value="ASC_dom_sf"/>
</dbReference>
<evidence type="ECO:0000313" key="4">
    <source>
        <dbReference type="EMBL" id="EGV61344.1"/>
    </source>
</evidence>
<dbReference type="EMBL" id="GL996527">
    <property type="protein sequence ID" value="EGV61344.1"/>
    <property type="molecule type" value="Genomic_DNA"/>
</dbReference>
<dbReference type="SUPFAM" id="SSF81296">
    <property type="entry name" value="E set domains"/>
    <property type="match status" value="1"/>
</dbReference>
<feature type="region of interest" description="Disordered" evidence="2">
    <location>
        <begin position="380"/>
        <end position="420"/>
    </location>
</feature>
<dbReference type="RefSeq" id="XP_006687514.1">
    <property type="nucleotide sequence ID" value="XM_006687451.1"/>
</dbReference>
<dbReference type="AlphaFoldDB" id="G3B9W8"/>
<dbReference type="SMART" id="SM01010">
    <property type="entry name" value="AMPKBI"/>
    <property type="match status" value="1"/>
</dbReference>
<dbReference type="eggNOG" id="KOG1616">
    <property type="taxonomic scope" value="Eukaryota"/>
</dbReference>
<dbReference type="GO" id="GO:0005737">
    <property type="term" value="C:cytoplasm"/>
    <property type="evidence" value="ECO:0007669"/>
    <property type="project" value="TreeGrafter"/>
</dbReference>
<dbReference type="Pfam" id="PF16561">
    <property type="entry name" value="AMPK1_CBM"/>
    <property type="match status" value="1"/>
</dbReference>
<feature type="region of interest" description="Disordered" evidence="2">
    <location>
        <begin position="1"/>
        <end position="35"/>
    </location>
</feature>
<proteinExistence type="inferred from homology"/>
<dbReference type="InterPro" id="IPR050827">
    <property type="entry name" value="CRP1_MDG1_kinase"/>
</dbReference>
<dbReference type="GO" id="GO:0007165">
    <property type="term" value="P:signal transduction"/>
    <property type="evidence" value="ECO:0007669"/>
    <property type="project" value="TreeGrafter"/>
</dbReference>
<dbReference type="InterPro" id="IPR006828">
    <property type="entry name" value="ASC_dom"/>
</dbReference>
<sequence>MGNNTSQIRRSSVTYNESNVRRSTTSSQRPDHQNLDEEFSDLILHEVKKDQDIRQQNLFNQSVAVPESLNRHPSLKYNQFSNDLIEDEFNELKDLIETDEAELTRNIIPNDKDVHKDDDDDDMIGVDENDTTLVVNNHNEVDDNMDVDYANHASGSTTVETVTPDLSSVDFTKIVANASPGAAARSPVGGYRSKPTVQPMTINSSGSTTNSHGGIVDVNSNGIVPVEIKWVNVLKENIQKVSIIGSFSNWRNIIRLKPLPHLPNEYVVTIRLPLGVHKLLYIINNEYRVSDQLPTATDSEGIFFNWFEVLDGSHLFNHSQNQPDRIVSASTKYDANIIQSAGQHEIGEIQRKSHSFLTKISKEDHPNVEHLEYREDPYEADEMQQEMQKELLQQNPSAHVPASVHSSSPDKNHHPNEPYILMSDNNSSSFLLQQRTNNQIEYSGEIPEIFVNYSYFKSQNSNFELPEPPQLPAHLNNVLLNKLSNHNNSNTQLPAHNTSYPPHTHNYSSDNGTMPQLDTFKPPSASFMGESSSSKRPPLRRADSSYYASNQEAYHLSIPNHVILNHLMTTSIRNDVLTVACITRYSGKFVTQIMHSPADSLSGES</sequence>
<dbReference type="Pfam" id="PF04739">
    <property type="entry name" value="AMPKBI"/>
    <property type="match status" value="1"/>
</dbReference>
<feature type="compositionally biased region" description="Polar residues" evidence="2">
    <location>
        <begin position="1"/>
        <end position="28"/>
    </location>
</feature>
<organism evidence="5">
    <name type="scientific">Candida tenuis (strain ATCC 10573 / BCRC 21748 / CBS 615 / JCM 9827 / NBRC 10315 / NRRL Y-1498 / VKM Y-70)</name>
    <name type="common">Yeast</name>
    <name type="synonym">Yamadazyma tenuis</name>
    <dbReference type="NCBI Taxonomy" id="590646"/>
    <lineage>
        <taxon>Eukaryota</taxon>
        <taxon>Fungi</taxon>
        <taxon>Dikarya</taxon>
        <taxon>Ascomycota</taxon>
        <taxon>Saccharomycotina</taxon>
        <taxon>Pichiomycetes</taxon>
        <taxon>Debaryomycetaceae</taxon>
        <taxon>Yamadazyma</taxon>
    </lineage>
</organism>
<dbReference type="Gene3D" id="2.60.40.10">
    <property type="entry name" value="Immunoglobulins"/>
    <property type="match status" value="1"/>
</dbReference>
<accession>G3B9W8</accession>
<gene>
    <name evidence="4" type="ORF">CANTEDRAFT_94253</name>
</gene>
<feature type="region of interest" description="Disordered" evidence="2">
    <location>
        <begin position="521"/>
        <end position="543"/>
    </location>
</feature>
<dbReference type="CDD" id="cd02859">
    <property type="entry name" value="E_set_AMPKbeta_like_N"/>
    <property type="match status" value="1"/>
</dbReference>
<protein>
    <recommendedName>
        <fullName evidence="3">Association with the SNF1 complex (ASC) domain-containing protein</fullName>
    </recommendedName>
</protein>
<dbReference type="OrthoDB" id="531008at2759"/>
<dbReference type="SUPFAM" id="SSF160219">
    <property type="entry name" value="AMPKBI-like"/>
    <property type="match status" value="1"/>
</dbReference>
<dbReference type="GO" id="GO:0031588">
    <property type="term" value="C:nucleotide-activated protein kinase complex"/>
    <property type="evidence" value="ECO:0007669"/>
    <property type="project" value="TreeGrafter"/>
</dbReference>
<evidence type="ECO:0000259" key="3">
    <source>
        <dbReference type="SMART" id="SM01010"/>
    </source>
</evidence>
<evidence type="ECO:0000256" key="2">
    <source>
        <dbReference type="SAM" id="MobiDB-lite"/>
    </source>
</evidence>
<dbReference type="InterPro" id="IPR032640">
    <property type="entry name" value="AMPK1_CBM"/>
</dbReference>
<dbReference type="PANTHER" id="PTHR10343">
    <property type="entry name" value="5'-AMP-ACTIVATED PROTEIN KINASE , BETA SUBUNIT"/>
    <property type="match status" value="1"/>
</dbReference>
<dbReference type="InterPro" id="IPR013783">
    <property type="entry name" value="Ig-like_fold"/>
</dbReference>
<dbReference type="GeneID" id="18250377"/>
<dbReference type="STRING" id="590646.G3B9W8"/>
<evidence type="ECO:0000256" key="1">
    <source>
        <dbReference type="ARBA" id="ARBA00010926"/>
    </source>
</evidence>
<dbReference type="GO" id="GO:0019901">
    <property type="term" value="F:protein kinase binding"/>
    <property type="evidence" value="ECO:0007669"/>
    <property type="project" value="TreeGrafter"/>
</dbReference>